<feature type="compositionally biased region" description="Acidic residues" evidence="9">
    <location>
        <begin position="241"/>
        <end position="259"/>
    </location>
</feature>
<proteinExistence type="inferred from homology"/>
<keyword evidence="4 10" id="KW-0812">Transmembrane</keyword>
<dbReference type="STRING" id="94643.A0A2A9M8F7"/>
<feature type="transmembrane region" description="Helical" evidence="10">
    <location>
        <begin position="400"/>
        <end position="419"/>
    </location>
</feature>
<feature type="region of interest" description="Disordered" evidence="9">
    <location>
        <begin position="234"/>
        <end position="263"/>
    </location>
</feature>
<evidence type="ECO:0000256" key="8">
    <source>
        <dbReference type="ARBA" id="ARBA00023136"/>
    </source>
</evidence>
<evidence type="ECO:0000256" key="9">
    <source>
        <dbReference type="SAM" id="MobiDB-lite"/>
    </source>
</evidence>
<accession>A0A2A9M8F7</accession>
<evidence type="ECO:0000256" key="3">
    <source>
        <dbReference type="ARBA" id="ARBA00009561"/>
    </source>
</evidence>
<gene>
    <name evidence="11" type="ORF">BESB_026440</name>
</gene>
<dbReference type="PROSITE" id="PS51257">
    <property type="entry name" value="PROKAR_LIPOPROTEIN"/>
    <property type="match status" value="1"/>
</dbReference>
<dbReference type="EMBL" id="NWUJ01000014">
    <property type="protein sequence ID" value="PFH31670.1"/>
    <property type="molecule type" value="Genomic_DNA"/>
</dbReference>
<evidence type="ECO:0000256" key="4">
    <source>
        <dbReference type="ARBA" id="ARBA00022692"/>
    </source>
</evidence>
<dbReference type="KEGG" id="bbes:BESB_026440"/>
<feature type="transmembrane region" description="Helical" evidence="10">
    <location>
        <begin position="347"/>
        <end position="368"/>
    </location>
</feature>
<evidence type="ECO:0000256" key="6">
    <source>
        <dbReference type="ARBA" id="ARBA00022824"/>
    </source>
</evidence>
<evidence type="ECO:0000256" key="2">
    <source>
        <dbReference type="ARBA" id="ARBA00004477"/>
    </source>
</evidence>
<dbReference type="PANTHER" id="PTHR12692">
    <property type="entry name" value="DOLICHYL-DIPHOSPHOOLIGOSACCHARIDE--PROTEIN GLYCOSYLTRANSFERASE-RELATED"/>
    <property type="match status" value="1"/>
</dbReference>
<name>A0A2A9M8F7_BESBE</name>
<evidence type="ECO:0000313" key="11">
    <source>
        <dbReference type="EMBL" id="PFH31670.1"/>
    </source>
</evidence>
<dbReference type="InterPro" id="IPR021149">
    <property type="entry name" value="OligosaccharylTrfase_OST3/OST6"/>
</dbReference>
<keyword evidence="6" id="KW-0256">Endoplasmic reticulum</keyword>
<feature type="transmembrane region" description="Helical" evidence="10">
    <location>
        <begin position="314"/>
        <end position="335"/>
    </location>
</feature>
<keyword evidence="8 10" id="KW-0472">Membrane</keyword>
<evidence type="ECO:0000256" key="1">
    <source>
        <dbReference type="ARBA" id="ARBA00002791"/>
    </source>
</evidence>
<dbReference type="Pfam" id="PF04756">
    <property type="entry name" value="OST3_OST6"/>
    <property type="match status" value="1"/>
</dbReference>
<feature type="compositionally biased region" description="Low complexity" evidence="9">
    <location>
        <begin position="471"/>
        <end position="482"/>
    </location>
</feature>
<comment type="similarity">
    <text evidence="3">Belongs to the OST3/OST6 family.</text>
</comment>
<dbReference type="PANTHER" id="PTHR12692:SF0">
    <property type="entry name" value="GH11935P"/>
    <property type="match status" value="1"/>
</dbReference>
<comment type="function">
    <text evidence="1">Subunit of the oligosaccharyl transferase (OST) complex that catalyzes the initial transfer of a defined glycan (Glc(3)Man(9)GlcNAc(2) in eukaryotes) from the lipid carrier dolichol-pyrophosphate to an asparagine residue within an Asn-X-Ser/Thr consensus motif in nascent polypeptide chains, the first step in protein N-glycosylation. N-glycosylation occurs cotranslationally and the complex associates with the Sec61 complex at the channel-forming translocon complex that mediates protein translocation across the endoplasmic reticulum (ER). All subunits are required for a maximal enzyme activity.</text>
</comment>
<dbReference type="AlphaFoldDB" id="A0A2A9M8F7"/>
<dbReference type="GO" id="GO:0008250">
    <property type="term" value="C:oligosaccharyltransferase complex"/>
    <property type="evidence" value="ECO:0007669"/>
    <property type="project" value="TreeGrafter"/>
</dbReference>
<comment type="caution">
    <text evidence="11">The sequence shown here is derived from an EMBL/GenBank/DDBJ whole genome shotgun (WGS) entry which is preliminary data.</text>
</comment>
<dbReference type="GeneID" id="40307696"/>
<feature type="transmembrane region" description="Helical" evidence="10">
    <location>
        <begin position="556"/>
        <end position="580"/>
    </location>
</feature>
<dbReference type="GO" id="GO:0018279">
    <property type="term" value="P:protein N-linked glycosylation via asparagine"/>
    <property type="evidence" value="ECO:0007669"/>
    <property type="project" value="TreeGrafter"/>
</dbReference>
<dbReference type="VEuPathDB" id="ToxoDB:BESB_026440"/>
<evidence type="ECO:0000313" key="12">
    <source>
        <dbReference type="Proteomes" id="UP000224006"/>
    </source>
</evidence>
<evidence type="ECO:0000256" key="7">
    <source>
        <dbReference type="ARBA" id="ARBA00022989"/>
    </source>
</evidence>
<sequence length="610" mass="66268">MAGRQPLPSLLSHFSISSVSLASGCLSRTGRLSCLVVRVALLLLLCAVSSPRAALPSPPGSSPVAFVAASEAAPAAFASSAAFQRFEELRRRAEASPSFVFFFDIDHYNSLLLQTLPAARVRPRRGQLAPRGPSLFRRHGPFRPYHLFVLYSLVGDAQRLANCNECKDAVEAFTKVAEAYHGAGASVFPWPAEGGNPATPAASVAPVLFAIVDVATLNRTPALHALPSLPAVAHIPPSLSPEEEEDDGEDGEEEEDDFNPGDQWAKMSANAPLPFPREEVLVLQRAINDAGVKKSMLEWVNMKSQRTVTIPTTIWMDAWSLCGLLAIASVLLAVVRRLLRLLPEYPWLLSGGACFVYWLSTSGLVFSIQHRVPLFAVQPETQQKVFVAPNARSQYFLEGLTMSACALACGVAAAFLIFLPSSFLPSRQDLLESEEPSSRARDASVSGKRRCLLVAVARPPRLRWPCGLGGEEAAPGAPSDNEGSGERGGGASSNSSAGARRRQGTVGGGKEATLADARRREREEEEEKEILQWIKAEERLLRHEEGTGSSSWPTRLCLLVCLFMTAFTFIGSASIVFQAYRQKAVWYKVPFFPPPTYKRGPMRVDRGNEL</sequence>
<keyword evidence="7 10" id="KW-1133">Transmembrane helix</keyword>
<keyword evidence="5" id="KW-0732">Signal</keyword>
<protein>
    <recommendedName>
        <fullName evidence="13">OST3/OST6 family protein</fullName>
    </recommendedName>
</protein>
<evidence type="ECO:0000256" key="5">
    <source>
        <dbReference type="ARBA" id="ARBA00022729"/>
    </source>
</evidence>
<dbReference type="RefSeq" id="XP_029215679.1">
    <property type="nucleotide sequence ID" value="XM_029361324.1"/>
</dbReference>
<organism evidence="11 12">
    <name type="scientific">Besnoitia besnoiti</name>
    <name type="common">Apicomplexan protozoan</name>
    <dbReference type="NCBI Taxonomy" id="94643"/>
    <lineage>
        <taxon>Eukaryota</taxon>
        <taxon>Sar</taxon>
        <taxon>Alveolata</taxon>
        <taxon>Apicomplexa</taxon>
        <taxon>Conoidasida</taxon>
        <taxon>Coccidia</taxon>
        <taxon>Eucoccidiorida</taxon>
        <taxon>Eimeriorina</taxon>
        <taxon>Sarcocystidae</taxon>
        <taxon>Besnoitia</taxon>
    </lineage>
</organism>
<feature type="region of interest" description="Disordered" evidence="9">
    <location>
        <begin position="469"/>
        <end position="527"/>
    </location>
</feature>
<evidence type="ECO:0000256" key="10">
    <source>
        <dbReference type="SAM" id="Phobius"/>
    </source>
</evidence>
<dbReference type="OrthoDB" id="333581at2759"/>
<dbReference type="Proteomes" id="UP000224006">
    <property type="component" value="Unassembled WGS sequence"/>
</dbReference>
<comment type="subcellular location">
    <subcellularLocation>
        <location evidence="2">Endoplasmic reticulum membrane</location>
        <topology evidence="2">Multi-pass membrane protein</topology>
    </subcellularLocation>
</comment>
<reference evidence="11 12" key="1">
    <citation type="submission" date="2017-09" db="EMBL/GenBank/DDBJ databases">
        <title>Genome sequencing of Besnoitia besnoiti strain Bb-Ger1.</title>
        <authorList>
            <person name="Schares G."/>
            <person name="Venepally P."/>
            <person name="Lorenzi H.A."/>
        </authorList>
    </citation>
    <scope>NUCLEOTIDE SEQUENCE [LARGE SCALE GENOMIC DNA]</scope>
    <source>
        <strain evidence="11 12">Bb-Ger1</strain>
    </source>
</reference>
<keyword evidence="12" id="KW-1185">Reference proteome</keyword>
<evidence type="ECO:0008006" key="13">
    <source>
        <dbReference type="Google" id="ProtNLM"/>
    </source>
</evidence>